<feature type="transmembrane region" description="Helical" evidence="1">
    <location>
        <begin position="96"/>
        <end position="114"/>
    </location>
</feature>
<dbReference type="Proteomes" id="UP001150238">
    <property type="component" value="Unassembled WGS sequence"/>
</dbReference>
<keyword evidence="1" id="KW-0812">Transmembrane</keyword>
<comment type="caution">
    <text evidence="2">The sequence shown here is derived from an EMBL/GenBank/DDBJ whole genome shotgun (WGS) entry which is preliminary data.</text>
</comment>
<dbReference type="EMBL" id="JANVFS010000015">
    <property type="protein sequence ID" value="KAJ4480659.1"/>
    <property type="molecule type" value="Genomic_DNA"/>
</dbReference>
<sequence length="115" mass="13414">MVKKTLFLILVDLPLPKEKDGLDLVVVVNILPFIHFSFFPLCTFHTFLILHSIHHPLFPHVFHISPHSHVSPSVRFLCRPHILLKPLFKGSQRSEILNSLSSIFFAYFFFSRLFC</sequence>
<evidence type="ECO:0000313" key="3">
    <source>
        <dbReference type="Proteomes" id="UP001150238"/>
    </source>
</evidence>
<keyword evidence="1" id="KW-1133">Transmembrane helix</keyword>
<protein>
    <submittedName>
        <fullName evidence="2">Uncharacterized protein</fullName>
    </submittedName>
</protein>
<dbReference type="AlphaFoldDB" id="A0A9W9DQM3"/>
<name>A0A9W9DQM3_9AGAR</name>
<gene>
    <name evidence="2" type="ORF">C8J55DRAFT_69771</name>
</gene>
<proteinExistence type="predicted"/>
<keyword evidence="1" id="KW-0472">Membrane</keyword>
<evidence type="ECO:0000256" key="1">
    <source>
        <dbReference type="SAM" id="Phobius"/>
    </source>
</evidence>
<organism evidence="2 3">
    <name type="scientific">Lentinula lateritia</name>
    <dbReference type="NCBI Taxonomy" id="40482"/>
    <lineage>
        <taxon>Eukaryota</taxon>
        <taxon>Fungi</taxon>
        <taxon>Dikarya</taxon>
        <taxon>Basidiomycota</taxon>
        <taxon>Agaricomycotina</taxon>
        <taxon>Agaricomycetes</taxon>
        <taxon>Agaricomycetidae</taxon>
        <taxon>Agaricales</taxon>
        <taxon>Marasmiineae</taxon>
        <taxon>Omphalotaceae</taxon>
        <taxon>Lentinula</taxon>
    </lineage>
</organism>
<evidence type="ECO:0000313" key="2">
    <source>
        <dbReference type="EMBL" id="KAJ4480659.1"/>
    </source>
</evidence>
<reference evidence="2" key="2">
    <citation type="journal article" date="2023" name="Proc. Natl. Acad. Sci. U.S.A.">
        <title>A global phylogenomic analysis of the shiitake genus Lentinula.</title>
        <authorList>
            <person name="Sierra-Patev S."/>
            <person name="Min B."/>
            <person name="Naranjo-Ortiz M."/>
            <person name="Looney B."/>
            <person name="Konkel Z."/>
            <person name="Slot J.C."/>
            <person name="Sakamoto Y."/>
            <person name="Steenwyk J.L."/>
            <person name="Rokas A."/>
            <person name="Carro J."/>
            <person name="Camarero S."/>
            <person name="Ferreira P."/>
            <person name="Molpeceres G."/>
            <person name="Ruiz-Duenas F.J."/>
            <person name="Serrano A."/>
            <person name="Henrissat B."/>
            <person name="Drula E."/>
            <person name="Hughes K.W."/>
            <person name="Mata J.L."/>
            <person name="Ishikawa N.K."/>
            <person name="Vargas-Isla R."/>
            <person name="Ushijima S."/>
            <person name="Smith C.A."/>
            <person name="Donoghue J."/>
            <person name="Ahrendt S."/>
            <person name="Andreopoulos W."/>
            <person name="He G."/>
            <person name="LaButti K."/>
            <person name="Lipzen A."/>
            <person name="Ng V."/>
            <person name="Riley R."/>
            <person name="Sandor L."/>
            <person name="Barry K."/>
            <person name="Martinez A.T."/>
            <person name="Xiao Y."/>
            <person name="Gibbons J.G."/>
            <person name="Terashima K."/>
            <person name="Grigoriev I.V."/>
            <person name="Hibbett D."/>
        </authorList>
    </citation>
    <scope>NUCLEOTIDE SEQUENCE</scope>
    <source>
        <strain evidence="2">Sp2 HRB7682 ss15</strain>
    </source>
</reference>
<feature type="transmembrane region" description="Helical" evidence="1">
    <location>
        <begin position="24"/>
        <end position="50"/>
    </location>
</feature>
<reference evidence="2" key="1">
    <citation type="submission" date="2022-08" db="EMBL/GenBank/DDBJ databases">
        <authorList>
            <consortium name="DOE Joint Genome Institute"/>
            <person name="Min B."/>
            <person name="Riley R."/>
            <person name="Sierra-Patev S."/>
            <person name="Naranjo-Ortiz M."/>
            <person name="Looney B."/>
            <person name="Konkel Z."/>
            <person name="Slot J.C."/>
            <person name="Sakamoto Y."/>
            <person name="Steenwyk J.L."/>
            <person name="Rokas A."/>
            <person name="Carro J."/>
            <person name="Camarero S."/>
            <person name="Ferreira P."/>
            <person name="Molpeceres G."/>
            <person name="Ruiz-Duenas F.J."/>
            <person name="Serrano A."/>
            <person name="Henrissat B."/>
            <person name="Drula E."/>
            <person name="Hughes K.W."/>
            <person name="Mata J.L."/>
            <person name="Ishikawa N.K."/>
            <person name="Vargas-Isla R."/>
            <person name="Ushijima S."/>
            <person name="Smith C.A."/>
            <person name="Ahrendt S."/>
            <person name="Andreopoulos W."/>
            <person name="He G."/>
            <person name="Labutti K."/>
            <person name="Lipzen A."/>
            <person name="Ng V."/>
            <person name="Sandor L."/>
            <person name="Barry K."/>
            <person name="Martinez A.T."/>
            <person name="Xiao Y."/>
            <person name="Gibbons J.G."/>
            <person name="Terashima K."/>
            <person name="Hibbett D.S."/>
            <person name="Grigoriev I.V."/>
        </authorList>
    </citation>
    <scope>NUCLEOTIDE SEQUENCE</scope>
    <source>
        <strain evidence="2">Sp2 HRB7682 ss15</strain>
    </source>
</reference>
<accession>A0A9W9DQM3</accession>